<proteinExistence type="predicted"/>
<evidence type="ECO:0000313" key="2">
    <source>
        <dbReference type="Proteomes" id="UP000319824"/>
    </source>
</evidence>
<sequence length="78" mass="7919">MSNSAKTGGTPAFTGISRARFGKSVESQAQIDDAATEASAAAGDGEAFNVCLLVLLAAGQRCELTKFTLAGRGRGRSP</sequence>
<accession>A0A559SMV5</accession>
<dbReference type="EMBL" id="VISO01000003">
    <property type="protein sequence ID" value="TVZ63685.1"/>
    <property type="molecule type" value="Genomic_DNA"/>
</dbReference>
<organism evidence="1 2">
    <name type="scientific">Rhizobium mongolense USDA 1844</name>
    <dbReference type="NCBI Taxonomy" id="1079460"/>
    <lineage>
        <taxon>Bacteria</taxon>
        <taxon>Pseudomonadati</taxon>
        <taxon>Pseudomonadota</taxon>
        <taxon>Alphaproteobacteria</taxon>
        <taxon>Hyphomicrobiales</taxon>
        <taxon>Rhizobiaceae</taxon>
        <taxon>Rhizobium/Agrobacterium group</taxon>
        <taxon>Rhizobium</taxon>
    </lineage>
</organism>
<comment type="caution">
    <text evidence="1">The sequence shown here is derived from an EMBL/GenBank/DDBJ whole genome shotgun (WGS) entry which is preliminary data.</text>
</comment>
<name>A0A559SMV5_9HYPH</name>
<protein>
    <submittedName>
        <fullName evidence="1">Uncharacterized protein</fullName>
    </submittedName>
</protein>
<dbReference type="RefSeq" id="WP_145611823.1">
    <property type="nucleotide sequence ID" value="NZ_ATTQ01000006.1"/>
</dbReference>
<reference evidence="1 2" key="1">
    <citation type="submission" date="2019-06" db="EMBL/GenBank/DDBJ databases">
        <title>Pac Bio to generate improved reference genome sequences for organisms with transposon mutant libraries (support for FEBA project).</title>
        <authorList>
            <person name="Blow M."/>
        </authorList>
    </citation>
    <scope>NUCLEOTIDE SEQUENCE [LARGE SCALE GENOMIC DNA]</scope>
    <source>
        <strain evidence="1 2">USDA 1844</strain>
    </source>
</reference>
<evidence type="ECO:0000313" key="1">
    <source>
        <dbReference type="EMBL" id="TVZ63685.1"/>
    </source>
</evidence>
<dbReference type="AlphaFoldDB" id="A0A559SMV5"/>
<gene>
    <name evidence="1" type="ORF">BCL32_3852</name>
</gene>
<dbReference type="Proteomes" id="UP000319824">
    <property type="component" value="Unassembled WGS sequence"/>
</dbReference>